<dbReference type="Gene3D" id="3.40.50.2000">
    <property type="entry name" value="Glycogen Phosphorylase B"/>
    <property type="match status" value="2"/>
</dbReference>
<keyword evidence="5 9" id="KW-0808">Transferase</keyword>
<evidence type="ECO:0000259" key="7">
    <source>
        <dbReference type="Pfam" id="PF00534"/>
    </source>
</evidence>
<dbReference type="Pfam" id="PF00534">
    <property type="entry name" value="Glycos_transf_1"/>
    <property type="match status" value="1"/>
</dbReference>
<name>A0ABW2NBN7_9ACTN</name>
<dbReference type="Pfam" id="PF21269">
    <property type="entry name" value="TreT_GT1"/>
    <property type="match status" value="1"/>
</dbReference>
<dbReference type="GO" id="GO:0016757">
    <property type="term" value="F:glycosyltransferase activity"/>
    <property type="evidence" value="ECO:0007669"/>
    <property type="project" value="UniProtKB-KW"/>
</dbReference>
<organism evidence="9 10">
    <name type="scientific">Nocardioides astragali</name>
    <dbReference type="NCBI Taxonomy" id="1776736"/>
    <lineage>
        <taxon>Bacteria</taxon>
        <taxon>Bacillati</taxon>
        <taxon>Actinomycetota</taxon>
        <taxon>Actinomycetes</taxon>
        <taxon>Propionibacteriales</taxon>
        <taxon>Nocardioidaceae</taxon>
        <taxon>Nocardioides</taxon>
    </lineage>
</organism>
<dbReference type="PANTHER" id="PTHR47779:SF1">
    <property type="entry name" value="SYNTHASE (CCG-9), PUTATIVE (AFU_ORTHOLOGUE AFUA_3G12100)-RELATED"/>
    <property type="match status" value="1"/>
</dbReference>
<dbReference type="RefSeq" id="WP_255889354.1">
    <property type="nucleotide sequence ID" value="NZ_JAFMZM010000002.1"/>
</dbReference>
<keyword evidence="4 9" id="KW-0328">Glycosyltransferase</keyword>
<evidence type="ECO:0000256" key="5">
    <source>
        <dbReference type="ARBA" id="ARBA00022679"/>
    </source>
</evidence>
<dbReference type="InterPro" id="IPR049438">
    <property type="entry name" value="TreT_GT1"/>
</dbReference>
<keyword evidence="6" id="KW-0119">Carbohydrate metabolism</keyword>
<evidence type="ECO:0000256" key="3">
    <source>
        <dbReference type="ARBA" id="ARBA00022526"/>
    </source>
</evidence>
<comment type="caution">
    <text evidence="9">The sequence shown here is derived from an EMBL/GenBank/DDBJ whole genome shotgun (WGS) entry which is preliminary data.</text>
</comment>
<evidence type="ECO:0000256" key="2">
    <source>
        <dbReference type="ARBA" id="ARBA00011738"/>
    </source>
</evidence>
<dbReference type="Proteomes" id="UP001596524">
    <property type="component" value="Unassembled WGS sequence"/>
</dbReference>
<sequence length="474" mass="52149">MFEVRLAPVGLDRLAQLLASERARRLEAAALRAQEQLRGRVVWNVNATATGGGVAEMLQVLVAYGRGAGVDTRWLVLDGDPEFFTITKRLHNFLHGSSGDEGSLDDRARSHYEQVLARNLDELLQRVHPQDIVILHDPQTAGLVPGLVAAGAHVAWRCHIGRDTANELHDLGWAFLRPYIMAAHAFIFSRREYVPAWVRDDLVWVVPPSLDPFSAKNADLDPEVVSTTLHVAGLVSTSSPTSVTEFDRRREGHGRVRHRDSLIIDGPPVPGDARVVLQVSRWDRLKDMEGVLRGFADNLSGLPDDAHLVLAGPDVTGVTDDPEGGEVLASCLELRVSMDTSIRRRIHLTALPMDDVDENAHLVNALQRHASVVVQKSLVEGFGLTVTEPMWKSRPVVASAVGGIQDQIDHGVNGLLLDDPYDLDGMVKGVDTLLRDPETAQQLGERAHRTVLDRFLGDRHLLQYGELFASMIEA</sequence>
<evidence type="ECO:0000313" key="9">
    <source>
        <dbReference type="EMBL" id="MFC7363300.1"/>
    </source>
</evidence>
<dbReference type="PANTHER" id="PTHR47779">
    <property type="entry name" value="SYNTHASE (CCG-9), PUTATIVE (AFU_ORTHOLOGUE AFUA_3G12100)-RELATED"/>
    <property type="match status" value="1"/>
</dbReference>
<gene>
    <name evidence="9" type="ORF">ACFQO6_23715</name>
</gene>
<dbReference type="InterPro" id="IPR001296">
    <property type="entry name" value="Glyco_trans_1"/>
</dbReference>
<protein>
    <submittedName>
        <fullName evidence="9">Glycosyltransferase</fullName>
        <ecNumber evidence="9">2.4.-.-</ecNumber>
    </submittedName>
</protein>
<keyword evidence="10" id="KW-1185">Reference proteome</keyword>
<dbReference type="EMBL" id="JBHTCH010000030">
    <property type="protein sequence ID" value="MFC7363300.1"/>
    <property type="molecule type" value="Genomic_DNA"/>
</dbReference>
<evidence type="ECO:0000313" key="10">
    <source>
        <dbReference type="Proteomes" id="UP001596524"/>
    </source>
</evidence>
<evidence type="ECO:0000256" key="6">
    <source>
        <dbReference type="ARBA" id="ARBA00023277"/>
    </source>
</evidence>
<feature type="domain" description="Glycosyl transferase family 1" evidence="7">
    <location>
        <begin position="269"/>
        <end position="448"/>
    </location>
</feature>
<reference evidence="10" key="1">
    <citation type="journal article" date="2019" name="Int. J. Syst. Evol. Microbiol.">
        <title>The Global Catalogue of Microorganisms (GCM) 10K type strain sequencing project: providing services to taxonomists for standard genome sequencing and annotation.</title>
        <authorList>
            <consortium name="The Broad Institute Genomics Platform"/>
            <consortium name="The Broad Institute Genome Sequencing Center for Infectious Disease"/>
            <person name="Wu L."/>
            <person name="Ma J."/>
        </authorList>
    </citation>
    <scope>NUCLEOTIDE SEQUENCE [LARGE SCALE GENOMIC DNA]</scope>
    <source>
        <strain evidence="10">FCH27</strain>
    </source>
</reference>
<dbReference type="EC" id="2.4.-.-" evidence="9"/>
<evidence type="ECO:0000256" key="1">
    <source>
        <dbReference type="ARBA" id="ARBA00009481"/>
    </source>
</evidence>
<comment type="similarity">
    <text evidence="1">Belongs to the glycosyltransferase group 1 family. Glycosyltransferase 4 subfamily.</text>
</comment>
<keyword evidence="3" id="KW-0313">Glucose metabolism</keyword>
<comment type="subunit">
    <text evidence="2">Homodimer.</text>
</comment>
<accession>A0ABW2NBN7</accession>
<evidence type="ECO:0000256" key="4">
    <source>
        <dbReference type="ARBA" id="ARBA00022676"/>
    </source>
</evidence>
<feature type="domain" description="Trehalose synthase N-terminal" evidence="8">
    <location>
        <begin position="44"/>
        <end position="195"/>
    </location>
</feature>
<evidence type="ECO:0000259" key="8">
    <source>
        <dbReference type="Pfam" id="PF21269"/>
    </source>
</evidence>
<dbReference type="SUPFAM" id="SSF53756">
    <property type="entry name" value="UDP-Glycosyltransferase/glycogen phosphorylase"/>
    <property type="match status" value="1"/>
</dbReference>
<dbReference type="InterPro" id="IPR052078">
    <property type="entry name" value="Trehalose_Metab_GTase"/>
</dbReference>
<proteinExistence type="inferred from homology"/>